<evidence type="ECO:0000256" key="14">
    <source>
        <dbReference type="PIRSR" id="PIRSR600823-5"/>
    </source>
</evidence>
<reference evidence="17 18" key="2">
    <citation type="journal article" date="2009" name="PLoS ONE">
        <title>An integrated genetic and cytogenetic map of the cucumber genome.</title>
        <authorList>
            <person name="Ren Y."/>
            <person name="Zhang Z."/>
            <person name="Liu J."/>
            <person name="Staub J.E."/>
            <person name="Han Y."/>
            <person name="Cheng Z."/>
            <person name="Li X."/>
            <person name="Lu J."/>
            <person name="Miao H."/>
            <person name="Kang H."/>
            <person name="Xie B."/>
            <person name="Gu X."/>
            <person name="Wang X."/>
            <person name="Du Y."/>
            <person name="Jin W."/>
            <person name="Huang S."/>
        </authorList>
    </citation>
    <scope>NUCLEOTIDE SEQUENCE [LARGE SCALE GENOMIC DNA]</scope>
    <source>
        <strain evidence="18">cv. 9930</strain>
    </source>
</reference>
<keyword evidence="9 12" id="KW-0408">Iron</keyword>
<evidence type="ECO:0000256" key="13">
    <source>
        <dbReference type="PIRSR" id="PIRSR600823-4"/>
    </source>
</evidence>
<dbReference type="GO" id="GO:0009505">
    <property type="term" value="C:plant-type cell wall"/>
    <property type="evidence" value="ECO:0000318"/>
    <property type="project" value="GO_Central"/>
</dbReference>
<comment type="similarity">
    <text evidence="2">Belongs to the peroxidase family. Ascorbate peroxidase subfamily.</text>
</comment>
<comment type="similarity">
    <text evidence="15">Belongs to the peroxidase family. Classical plant (class III) peroxidase subfamily.</text>
</comment>
<dbReference type="GO" id="GO:0004601">
    <property type="term" value="F:peroxidase activity"/>
    <property type="evidence" value="ECO:0000318"/>
    <property type="project" value="GO_Central"/>
</dbReference>
<dbReference type="GO" id="GO:0140825">
    <property type="term" value="F:lactoperoxidase activity"/>
    <property type="evidence" value="ECO:0007669"/>
    <property type="project" value="UniProtKB-EC"/>
</dbReference>
<comment type="subcellular location">
    <subcellularLocation>
        <location evidence="15">Secreted</location>
    </subcellularLocation>
</comment>
<dbReference type="GO" id="GO:0006950">
    <property type="term" value="P:response to stress"/>
    <property type="evidence" value="ECO:0000318"/>
    <property type="project" value="GO_Central"/>
</dbReference>
<dbReference type="Gramene" id="KGN46319">
    <property type="protein sequence ID" value="KGN46319"/>
    <property type="gene ID" value="Csa_6G083540"/>
</dbReference>
<dbReference type="PROSITE" id="PS00435">
    <property type="entry name" value="PEROXIDASE_1"/>
    <property type="match status" value="1"/>
</dbReference>
<dbReference type="AlphaFoldDB" id="A0A0A0KBU3"/>
<feature type="domain" description="Plant heme peroxidase family profile" evidence="16">
    <location>
        <begin position="36"/>
        <end position="337"/>
    </location>
</feature>
<dbReference type="InterPro" id="IPR002016">
    <property type="entry name" value="Haem_peroxidase"/>
</dbReference>
<evidence type="ECO:0000259" key="16">
    <source>
        <dbReference type="PROSITE" id="PS50873"/>
    </source>
</evidence>
<dbReference type="eggNOG" id="ENOG502QRTQ">
    <property type="taxonomic scope" value="Eukaryota"/>
</dbReference>
<dbReference type="GO" id="GO:0006979">
    <property type="term" value="P:response to oxidative stress"/>
    <property type="evidence" value="ECO:0007669"/>
    <property type="project" value="UniProtKB-UniRule"/>
</dbReference>
<keyword evidence="4 15" id="KW-0575">Peroxidase</keyword>
<dbReference type="OMA" id="NCRFTNK"/>
<dbReference type="CDD" id="cd00693">
    <property type="entry name" value="secretory_peroxidase"/>
    <property type="match status" value="1"/>
</dbReference>
<dbReference type="PANTHER" id="PTHR31235">
    <property type="entry name" value="PEROXIDASE 25-RELATED"/>
    <property type="match status" value="1"/>
</dbReference>
<feature type="disulfide bond" evidence="14">
    <location>
        <begin position="208"/>
        <end position="240"/>
    </location>
</feature>
<evidence type="ECO:0000256" key="2">
    <source>
        <dbReference type="ARBA" id="ARBA00006873"/>
    </source>
</evidence>
<evidence type="ECO:0000256" key="6">
    <source>
        <dbReference type="ARBA" id="ARBA00022723"/>
    </source>
</evidence>
<dbReference type="Proteomes" id="UP000029981">
    <property type="component" value="Chromosome 6"/>
</dbReference>
<feature type="binding site" evidence="12">
    <location>
        <position position="86"/>
    </location>
    <ligand>
        <name>Ca(2+)</name>
        <dbReference type="ChEBI" id="CHEBI:29108"/>
        <label>1</label>
    </ligand>
</feature>
<keyword evidence="5 15" id="KW-0349">Heme</keyword>
<dbReference type="PRINTS" id="PR00458">
    <property type="entry name" value="PEROXIDASE"/>
</dbReference>
<evidence type="ECO:0000313" key="17">
    <source>
        <dbReference type="EMBL" id="KGN46319.1"/>
    </source>
</evidence>
<dbReference type="InterPro" id="IPR019793">
    <property type="entry name" value="Peroxidases_heam-ligand_BS"/>
</dbReference>
<evidence type="ECO:0000256" key="15">
    <source>
        <dbReference type="RuleBase" id="RU362060"/>
    </source>
</evidence>
<feature type="site" description="Transition state stabilizer" evidence="13">
    <location>
        <position position="75"/>
    </location>
</feature>
<dbReference type="Gene3D" id="1.10.520.10">
    <property type="match status" value="1"/>
</dbReference>
<keyword evidence="6 12" id="KW-0479">Metal-binding</keyword>
<evidence type="ECO:0000256" key="1">
    <source>
        <dbReference type="ARBA" id="ARBA00000189"/>
    </source>
</evidence>
<feature type="binding site" evidence="11">
    <location>
        <position position="171"/>
    </location>
    <ligand>
        <name>substrate</name>
    </ligand>
</feature>
<keyword evidence="8 15" id="KW-0560">Oxidoreductase</keyword>
<feature type="disulfide bond" evidence="14">
    <location>
        <begin position="131"/>
        <end position="333"/>
    </location>
</feature>
<dbReference type="STRING" id="3659.A0A0A0KBU3"/>
<feature type="disulfide bond" evidence="14">
    <location>
        <begin position="81"/>
        <end position="87"/>
    </location>
</feature>
<feature type="binding site" evidence="12">
    <location>
        <position position="99"/>
    </location>
    <ligand>
        <name>Ca(2+)</name>
        <dbReference type="ChEBI" id="CHEBI:29108"/>
        <label>1</label>
    </ligand>
</feature>
<evidence type="ECO:0000256" key="12">
    <source>
        <dbReference type="PIRSR" id="PIRSR600823-3"/>
    </source>
</evidence>
<dbReference type="EMBL" id="CM002927">
    <property type="protein sequence ID" value="KGN46319.1"/>
    <property type="molecule type" value="Genomic_DNA"/>
</dbReference>
<evidence type="ECO:0000256" key="11">
    <source>
        <dbReference type="PIRSR" id="PIRSR600823-2"/>
    </source>
</evidence>
<evidence type="ECO:0000256" key="9">
    <source>
        <dbReference type="ARBA" id="ARBA00023004"/>
    </source>
</evidence>
<feature type="binding site" description="axial binding residue" evidence="12">
    <location>
        <position position="201"/>
    </location>
    <ligand>
        <name>heme b</name>
        <dbReference type="ChEBI" id="CHEBI:60344"/>
    </ligand>
    <ligandPart>
        <name>Fe</name>
        <dbReference type="ChEBI" id="CHEBI:18248"/>
    </ligandPart>
</feature>
<evidence type="ECO:0000256" key="10">
    <source>
        <dbReference type="ARBA" id="ARBA00023157"/>
    </source>
</evidence>
<protein>
    <recommendedName>
        <fullName evidence="3 15">Peroxidase</fullName>
        <ecNumber evidence="3 15">1.11.1.7</ecNumber>
    </recommendedName>
</protein>
<proteinExistence type="inferred from homology"/>
<keyword evidence="12 15" id="KW-0106">Calcium</keyword>
<evidence type="ECO:0000256" key="5">
    <source>
        <dbReference type="ARBA" id="ARBA00022617"/>
    </source>
</evidence>
<dbReference type="OrthoDB" id="2113341at2759"/>
<comment type="catalytic activity">
    <reaction evidence="1 15">
        <text>2 a phenolic donor + H2O2 = 2 a phenolic radical donor + 2 H2O</text>
        <dbReference type="Rhea" id="RHEA:56136"/>
        <dbReference type="ChEBI" id="CHEBI:15377"/>
        <dbReference type="ChEBI" id="CHEBI:16240"/>
        <dbReference type="ChEBI" id="CHEBI:139520"/>
        <dbReference type="ChEBI" id="CHEBI:139521"/>
        <dbReference type="EC" id="1.11.1.7"/>
    </reaction>
</comment>
<dbReference type="InterPro" id="IPR033905">
    <property type="entry name" value="Secretory_peroxidase"/>
</dbReference>
<keyword evidence="18" id="KW-1185">Reference proteome</keyword>
<dbReference type="Gene3D" id="1.10.420.10">
    <property type="entry name" value="Peroxidase, domain 2"/>
    <property type="match status" value="1"/>
</dbReference>
<reference evidence="17 18" key="4">
    <citation type="journal article" date="2011" name="BMC Genomics">
        <title>RNA-Seq improves annotation of protein-coding genes in the cucumber genome.</title>
        <authorList>
            <person name="Li Z."/>
            <person name="Zhang Z."/>
            <person name="Yan P."/>
            <person name="Huang S."/>
            <person name="Fei Z."/>
            <person name="Lin K."/>
        </authorList>
    </citation>
    <scope>NUCLEOTIDE SEQUENCE [LARGE SCALE GENOMIC DNA]</scope>
    <source>
        <strain evidence="18">cv. 9930</strain>
    </source>
</reference>
<gene>
    <name evidence="17" type="ORF">Csa_6G083540</name>
</gene>
<feature type="binding site" evidence="12">
    <location>
        <position position="88"/>
    </location>
    <ligand>
        <name>Ca(2+)</name>
        <dbReference type="ChEBI" id="CHEBI:29108"/>
        <label>1</label>
    </ligand>
</feature>
<dbReference type="GO" id="GO:0046872">
    <property type="term" value="F:metal ion binding"/>
    <property type="evidence" value="ECO:0007669"/>
    <property type="project" value="UniProtKB-UniRule"/>
</dbReference>
<feature type="binding site" evidence="12">
    <location>
        <position position="80"/>
    </location>
    <ligand>
        <name>Ca(2+)</name>
        <dbReference type="ChEBI" id="CHEBI:29108"/>
        <label>1</label>
    </ligand>
</feature>
<reference evidence="17 18" key="3">
    <citation type="journal article" date="2010" name="BMC Genomics">
        <title>Transcriptome sequencing and comparative analysis of cucumber flowers with different sex types.</title>
        <authorList>
            <person name="Guo S."/>
            <person name="Zheng Y."/>
            <person name="Joung J.G."/>
            <person name="Liu S."/>
            <person name="Zhang Z."/>
            <person name="Crasta O.R."/>
            <person name="Sobral B.W."/>
            <person name="Xu Y."/>
            <person name="Huang S."/>
            <person name="Fei Z."/>
        </authorList>
    </citation>
    <scope>NUCLEOTIDE SEQUENCE [LARGE SCALE GENOMIC DNA]</scope>
    <source>
        <strain evidence="18">cv. 9930</strain>
    </source>
</reference>
<accession>A0A0A0KBU3</accession>
<dbReference type="SUPFAM" id="SSF48113">
    <property type="entry name" value="Heme-dependent peroxidases"/>
    <property type="match status" value="1"/>
</dbReference>
<dbReference type="InterPro" id="IPR010255">
    <property type="entry name" value="Haem_peroxidase_sf"/>
</dbReference>
<reference evidence="17 18" key="1">
    <citation type="journal article" date="2009" name="Nat. Genet.">
        <title>The genome of the cucumber, Cucumis sativus L.</title>
        <authorList>
            <person name="Huang S."/>
            <person name="Li R."/>
            <person name="Zhang Z."/>
            <person name="Li L."/>
            <person name="Gu X."/>
            <person name="Fan W."/>
            <person name="Lucas W.J."/>
            <person name="Wang X."/>
            <person name="Xie B."/>
            <person name="Ni P."/>
            <person name="Ren Y."/>
            <person name="Zhu H."/>
            <person name="Li J."/>
            <person name="Lin K."/>
            <person name="Jin W."/>
            <person name="Fei Z."/>
            <person name="Li G."/>
            <person name="Staub J."/>
            <person name="Kilian A."/>
            <person name="van der Vossen E.A."/>
            <person name="Wu Y."/>
            <person name="Guo J."/>
            <person name="He J."/>
            <person name="Jia Z."/>
            <person name="Ren Y."/>
            <person name="Tian G."/>
            <person name="Lu Y."/>
            <person name="Ruan J."/>
            <person name="Qian W."/>
            <person name="Wang M."/>
            <person name="Huang Q."/>
            <person name="Li B."/>
            <person name="Xuan Z."/>
            <person name="Cao J."/>
            <person name="Asan"/>
            <person name="Wu Z."/>
            <person name="Zhang J."/>
            <person name="Cai Q."/>
            <person name="Bai Y."/>
            <person name="Zhao B."/>
            <person name="Han Y."/>
            <person name="Li Y."/>
            <person name="Li X."/>
            <person name="Wang S."/>
            <person name="Shi Q."/>
            <person name="Liu S."/>
            <person name="Cho W.K."/>
            <person name="Kim J.Y."/>
            <person name="Xu Y."/>
            <person name="Heller-Uszynska K."/>
            <person name="Miao H."/>
            <person name="Cheng Z."/>
            <person name="Zhang S."/>
            <person name="Wu J."/>
            <person name="Yang Y."/>
            <person name="Kang H."/>
            <person name="Li M."/>
            <person name="Liang H."/>
            <person name="Ren X."/>
            <person name="Shi Z."/>
            <person name="Wen M."/>
            <person name="Jian M."/>
            <person name="Yang H."/>
            <person name="Zhang G."/>
            <person name="Yang Z."/>
            <person name="Chen R."/>
            <person name="Liu S."/>
            <person name="Li J."/>
            <person name="Ma L."/>
            <person name="Liu H."/>
            <person name="Zhou Y."/>
            <person name="Zhao J."/>
            <person name="Fang X."/>
            <person name="Li G."/>
            <person name="Fang L."/>
            <person name="Li Y."/>
            <person name="Liu D."/>
            <person name="Zheng H."/>
            <person name="Zhang Y."/>
            <person name="Qin N."/>
            <person name="Li Z."/>
            <person name="Yang G."/>
            <person name="Yang S."/>
            <person name="Bolund L."/>
            <person name="Kristiansen K."/>
            <person name="Zheng H."/>
            <person name="Li S."/>
            <person name="Zhang X."/>
            <person name="Yang H."/>
            <person name="Wang J."/>
            <person name="Sun R."/>
            <person name="Zhang B."/>
            <person name="Jiang S."/>
            <person name="Wang J."/>
            <person name="Du Y."/>
            <person name="Li S."/>
        </authorList>
    </citation>
    <scope>NUCLEOTIDE SEQUENCE [LARGE SCALE GENOMIC DNA]</scope>
    <source>
        <strain evidence="18">cv. 9930</strain>
    </source>
</reference>
<dbReference type="InterPro" id="IPR000823">
    <property type="entry name" value="Peroxidase_pln"/>
</dbReference>
<evidence type="ECO:0000256" key="8">
    <source>
        <dbReference type="ARBA" id="ARBA00023002"/>
    </source>
</evidence>
<comment type="function">
    <text evidence="15">Removal of H(2)O(2), oxidation of toxic reductants, biosynthesis and degradation of lignin, suberization, auxin catabolism, response to environmental stresses such as wounding, pathogen attack and oxidative stress.</text>
</comment>
<organism evidence="17 18">
    <name type="scientific">Cucumis sativus</name>
    <name type="common">Cucumber</name>
    <dbReference type="NCBI Taxonomy" id="3659"/>
    <lineage>
        <taxon>Eukaryota</taxon>
        <taxon>Viridiplantae</taxon>
        <taxon>Streptophyta</taxon>
        <taxon>Embryophyta</taxon>
        <taxon>Tracheophyta</taxon>
        <taxon>Spermatophyta</taxon>
        <taxon>Magnoliopsida</taxon>
        <taxon>eudicotyledons</taxon>
        <taxon>Gunneridae</taxon>
        <taxon>Pentapetalae</taxon>
        <taxon>rosids</taxon>
        <taxon>fabids</taxon>
        <taxon>Cucurbitales</taxon>
        <taxon>Cucurbitaceae</taxon>
        <taxon>Benincaseae</taxon>
        <taxon>Cucumis</taxon>
    </lineage>
</organism>
<feature type="chain" id="PRO_5005108419" description="Peroxidase" evidence="15">
    <location>
        <begin position="28"/>
        <end position="337"/>
    </location>
</feature>
<evidence type="ECO:0000256" key="3">
    <source>
        <dbReference type="ARBA" id="ARBA00012313"/>
    </source>
</evidence>
<feature type="disulfide bond" evidence="14">
    <location>
        <begin position="48"/>
        <end position="125"/>
    </location>
</feature>
<evidence type="ECO:0000313" key="18">
    <source>
        <dbReference type="Proteomes" id="UP000029981"/>
    </source>
</evidence>
<dbReference type="KEGG" id="csv:101213667"/>
<dbReference type="GO" id="GO:0005576">
    <property type="term" value="C:extracellular region"/>
    <property type="evidence" value="ECO:0007669"/>
    <property type="project" value="UniProtKB-SubCell"/>
</dbReference>
<keyword evidence="10 14" id="KW-1015">Disulfide bond</keyword>
<evidence type="ECO:0000256" key="4">
    <source>
        <dbReference type="ARBA" id="ARBA00022559"/>
    </source>
</evidence>
<feature type="binding site" evidence="12">
    <location>
        <position position="90"/>
    </location>
    <ligand>
        <name>Ca(2+)</name>
        <dbReference type="ChEBI" id="CHEBI:29108"/>
        <label>1</label>
    </ligand>
</feature>
<dbReference type="GO" id="GO:0020037">
    <property type="term" value="F:heme binding"/>
    <property type="evidence" value="ECO:0007669"/>
    <property type="project" value="UniProtKB-UniRule"/>
</dbReference>
<comment type="cofactor">
    <cofactor evidence="12 15">
        <name>heme b</name>
        <dbReference type="ChEBI" id="CHEBI:60344"/>
    </cofactor>
    <text evidence="12 15">Binds 1 heme b (iron(II)-protoporphyrin IX) group per subunit.</text>
</comment>
<keyword evidence="15" id="KW-0376">Hydrogen peroxide</keyword>
<name>A0A0A0KBU3_CUCSA</name>
<evidence type="ECO:0000256" key="7">
    <source>
        <dbReference type="ARBA" id="ARBA00022729"/>
    </source>
</evidence>
<dbReference type="PROSITE" id="PS50873">
    <property type="entry name" value="PEROXIDASE_4"/>
    <property type="match status" value="1"/>
</dbReference>
<dbReference type="EC" id="1.11.1.7" evidence="3 15"/>
<dbReference type="GO" id="GO:0042744">
    <property type="term" value="P:hydrogen peroxide catabolic process"/>
    <property type="evidence" value="ECO:0007669"/>
    <property type="project" value="UniProtKB-KW"/>
</dbReference>
<keyword evidence="15" id="KW-0964">Secreted</keyword>
<dbReference type="FunFam" id="1.10.420.10:FF:000007">
    <property type="entry name" value="Peroxidase"/>
    <property type="match status" value="1"/>
</dbReference>
<dbReference type="Pfam" id="PF00141">
    <property type="entry name" value="peroxidase"/>
    <property type="match status" value="1"/>
</dbReference>
<feature type="signal peptide" evidence="15">
    <location>
        <begin position="1"/>
        <end position="27"/>
    </location>
</feature>
<keyword evidence="7 15" id="KW-0732">Signal</keyword>
<dbReference type="PRINTS" id="PR00461">
    <property type="entry name" value="PLPEROXIDASE"/>
</dbReference>
<comment type="cofactor">
    <cofactor evidence="12 15">
        <name>Ca(2+)</name>
        <dbReference type="ChEBI" id="CHEBI:29108"/>
    </cofactor>
    <text evidence="12 15">Binds 2 calcium ions per subunit.</text>
</comment>
<sequence length="337" mass="37934">MMRERRKCMIVSLVGITLMSLCILAKGENTLQPPVKLIWHYYKLNTTCPDAEEYIKHQVKLFWQEDKSITAKFLRLLSADCLSKNGCDGSILLDGPNSEKNAPQNKGLKGFKEIDKIKSVLEDRCPGVVSCADILNLATRDAAHLAGAPSYPVYTGRRDGFTSSIDAVDLPSPSISLQQGLQYFESKGLDVLDMATLLAGHSMGETHCRYIKDRLYNFNGTKKADPSMNKSLLKDLRNKCPKNSKKDPTVNLTPKPENDYQFTGLYYSRILSKKAVLGIDQQLIFSDETKEIIQEFAPKSGFEDFRRSFALSMSRMGNIKVLTGKDGEIRRDCRRRN</sequence>